<proteinExistence type="predicted"/>
<organism evidence="1">
    <name type="scientific">Rhizophora mucronata</name>
    <name type="common">Asiatic mangrove</name>
    <dbReference type="NCBI Taxonomy" id="61149"/>
    <lineage>
        <taxon>Eukaryota</taxon>
        <taxon>Viridiplantae</taxon>
        <taxon>Streptophyta</taxon>
        <taxon>Embryophyta</taxon>
        <taxon>Tracheophyta</taxon>
        <taxon>Spermatophyta</taxon>
        <taxon>Magnoliopsida</taxon>
        <taxon>eudicotyledons</taxon>
        <taxon>Gunneridae</taxon>
        <taxon>Pentapetalae</taxon>
        <taxon>rosids</taxon>
        <taxon>fabids</taxon>
        <taxon>Malpighiales</taxon>
        <taxon>Rhizophoraceae</taxon>
        <taxon>Rhizophora</taxon>
    </lineage>
</organism>
<evidence type="ECO:0000313" key="1">
    <source>
        <dbReference type="EMBL" id="MBX65447.1"/>
    </source>
</evidence>
<reference evidence="1" key="1">
    <citation type="submission" date="2018-02" db="EMBL/GenBank/DDBJ databases">
        <title>Rhizophora mucronata_Transcriptome.</title>
        <authorList>
            <person name="Meera S.P."/>
            <person name="Sreeshan A."/>
            <person name="Augustine A."/>
        </authorList>
    </citation>
    <scope>NUCLEOTIDE SEQUENCE</scope>
    <source>
        <tissue evidence="1">Leaf</tissue>
    </source>
</reference>
<protein>
    <submittedName>
        <fullName evidence="1">Uncharacterized protein</fullName>
    </submittedName>
</protein>
<name>A0A2P2QF18_RHIMU</name>
<dbReference type="EMBL" id="GGEC01084963">
    <property type="protein sequence ID" value="MBX65447.1"/>
    <property type="molecule type" value="Transcribed_RNA"/>
</dbReference>
<accession>A0A2P2QF18</accession>
<dbReference type="AlphaFoldDB" id="A0A2P2QF18"/>
<sequence length="36" mass="4358">MPRFPSHGHFLPKAHINKFCLKIHVYRTYKVMPIFC</sequence>